<proteinExistence type="inferred from homology"/>
<name>S3E3A4_GLAL2</name>
<reference evidence="4 5" key="1">
    <citation type="journal article" date="2013" name="BMC Genomics">
        <title>Genomics-driven discovery of the pneumocandin biosynthetic gene cluster in the fungus Glarea lozoyensis.</title>
        <authorList>
            <person name="Chen L."/>
            <person name="Yue Q."/>
            <person name="Zhang X."/>
            <person name="Xiang M."/>
            <person name="Wang C."/>
            <person name="Li S."/>
            <person name="Che Y."/>
            <person name="Ortiz-Lopez F.J."/>
            <person name="Bills G.F."/>
            <person name="Liu X."/>
            <person name="An Z."/>
        </authorList>
    </citation>
    <scope>NUCLEOTIDE SEQUENCE [LARGE SCALE GENOMIC DNA]</scope>
    <source>
        <strain evidence="5">ATCC 20868 / MF5171</strain>
    </source>
</reference>
<dbReference type="GeneID" id="19464984"/>
<dbReference type="OrthoDB" id="3543306at2759"/>
<dbReference type="EMBL" id="KE145358">
    <property type="protein sequence ID" value="EPE32918.1"/>
    <property type="molecule type" value="Genomic_DNA"/>
</dbReference>
<keyword evidence="5" id="KW-1185">Reference proteome</keyword>
<dbReference type="SFLD" id="SFLDG01162">
    <property type="entry name" value="I"/>
    <property type="match status" value="1"/>
</dbReference>
<dbReference type="STRING" id="1116229.S3E3A4"/>
<gene>
    <name evidence="4" type="ORF">GLAREA_05930</name>
</gene>
<dbReference type="KEGG" id="glz:GLAREA_05930"/>
<dbReference type="InterPro" id="IPR017795">
    <property type="entry name" value="ABBA_NscD-like"/>
</dbReference>
<evidence type="ECO:0000256" key="2">
    <source>
        <dbReference type="ARBA" id="ARBA00022679"/>
    </source>
</evidence>
<feature type="binding site" evidence="3">
    <location>
        <position position="350"/>
    </location>
    <ligand>
        <name>dimethylallyl diphosphate</name>
        <dbReference type="ChEBI" id="CHEBI:57623"/>
    </ligand>
</feature>
<comment type="similarity">
    <text evidence="1">Belongs to the tryptophan dimethylallyltransferase family.</text>
</comment>
<feature type="binding site" evidence="3">
    <location>
        <position position="193"/>
    </location>
    <ligand>
        <name>dimethylallyl diphosphate</name>
        <dbReference type="ChEBI" id="CHEBI:57623"/>
    </ligand>
</feature>
<dbReference type="RefSeq" id="XP_008079535.1">
    <property type="nucleotide sequence ID" value="XM_008081344.1"/>
</dbReference>
<dbReference type="GO" id="GO:0009820">
    <property type="term" value="P:alkaloid metabolic process"/>
    <property type="evidence" value="ECO:0007669"/>
    <property type="project" value="InterPro"/>
</dbReference>
<feature type="binding site" evidence="3">
    <location>
        <position position="420"/>
    </location>
    <ligand>
        <name>dimethylallyl diphosphate</name>
        <dbReference type="ChEBI" id="CHEBI:57623"/>
    </ligand>
</feature>
<dbReference type="SFLD" id="SFLDS00036">
    <property type="entry name" value="Aromatic_Prenyltransferase"/>
    <property type="match status" value="1"/>
</dbReference>
<feature type="binding site" evidence="3">
    <location>
        <position position="352"/>
    </location>
    <ligand>
        <name>dimethylallyl diphosphate</name>
        <dbReference type="ChEBI" id="CHEBI:57623"/>
    </ligand>
</feature>
<feature type="binding site" evidence="3">
    <location>
        <position position="197"/>
    </location>
    <ligand>
        <name>L-tryptophan</name>
        <dbReference type="ChEBI" id="CHEBI:57912"/>
    </ligand>
</feature>
<feature type="binding site" evidence="3">
    <location>
        <position position="251"/>
    </location>
    <ligand>
        <name>L-tryptophan</name>
        <dbReference type="ChEBI" id="CHEBI:57912"/>
    </ligand>
</feature>
<feature type="binding site" evidence="3">
    <location>
        <position position="266"/>
    </location>
    <ligand>
        <name>dimethylallyl diphosphate</name>
        <dbReference type="ChEBI" id="CHEBI:57623"/>
    </ligand>
</feature>
<accession>S3E3A4</accession>
<feature type="binding site" evidence="3">
    <location>
        <begin position="87"/>
        <end position="88"/>
    </location>
    <ligand>
        <name>L-tryptophan</name>
        <dbReference type="ChEBI" id="CHEBI:57912"/>
    </ligand>
</feature>
<dbReference type="GO" id="GO:0016765">
    <property type="term" value="F:transferase activity, transferring alkyl or aryl (other than methyl) groups"/>
    <property type="evidence" value="ECO:0007669"/>
    <property type="project" value="InterPro"/>
</dbReference>
<evidence type="ECO:0000313" key="4">
    <source>
        <dbReference type="EMBL" id="EPE32918.1"/>
    </source>
</evidence>
<evidence type="ECO:0000256" key="1">
    <source>
        <dbReference type="ARBA" id="ARBA00010209"/>
    </source>
</evidence>
<dbReference type="InterPro" id="IPR012148">
    <property type="entry name" value="ABBA_DMATS-like"/>
</dbReference>
<dbReference type="AlphaFoldDB" id="S3E3A4"/>
<dbReference type="NCBIfam" id="TIGR03429">
    <property type="entry name" value="arom_pren_DMATS"/>
    <property type="match status" value="1"/>
</dbReference>
<dbReference type="OMA" id="EPQVYFT"/>
<feature type="binding site" evidence="3">
    <location>
        <position position="195"/>
    </location>
    <ligand>
        <name>dimethylallyl diphosphate</name>
        <dbReference type="ChEBI" id="CHEBI:57623"/>
    </ligand>
</feature>
<feature type="binding site" evidence="3">
    <location>
        <position position="264"/>
    </location>
    <ligand>
        <name>dimethylallyl diphosphate</name>
        <dbReference type="ChEBI" id="CHEBI:57623"/>
    </ligand>
</feature>
<dbReference type="CDD" id="cd13929">
    <property type="entry name" value="PT-DMATS_CymD"/>
    <property type="match status" value="1"/>
</dbReference>
<dbReference type="InterPro" id="IPR033964">
    <property type="entry name" value="ABBA"/>
</dbReference>
<dbReference type="HOGENOM" id="CLU_037431_0_0_1"/>
<dbReference type="PIRSF" id="PIRSF000509">
    <property type="entry name" value="Trp_DMAT"/>
    <property type="match status" value="1"/>
</dbReference>
<dbReference type="Proteomes" id="UP000016922">
    <property type="component" value="Unassembled WGS sequence"/>
</dbReference>
<keyword evidence="2 4" id="KW-0808">Transferase</keyword>
<protein>
    <submittedName>
        <fullName evidence="4">Tryptophan dimethylallytransferase 1</fullName>
    </submittedName>
</protein>
<dbReference type="Pfam" id="PF11991">
    <property type="entry name" value="Trp_DMAT"/>
    <property type="match status" value="1"/>
</dbReference>
<feature type="binding site" evidence="3">
    <location>
        <position position="107"/>
    </location>
    <ligand>
        <name>dimethylallyl diphosphate</name>
        <dbReference type="ChEBI" id="CHEBI:57623"/>
    </ligand>
</feature>
<dbReference type="PANTHER" id="PTHR40627:SF3">
    <property type="entry name" value="PRENYLTRANSFERASE ASQH2-RELATED"/>
    <property type="match status" value="1"/>
</dbReference>
<dbReference type="eggNOG" id="ENOG502S2XP">
    <property type="taxonomic scope" value="Eukaryota"/>
</dbReference>
<sequence length="477" mass="54307">MPVSTVSETNSPLDEVVYNTLSDVFSFTNEDEKRWWHSTGPMFAKMLRMANYDIHSQYKHLAIYKKRVIPFLGVYPERDSNDRWLSILTRFGTPFELSLNCSDSVVRYTYEPINSSTGTADDLFNTHSIWKSLNELVAIQPDVNLEWFNHFKQELTLSSAESKFLAEKGPLKTGIKTQNKLALDLKGDRFVLKTYIYPELKAIASGKSTDELIFDSVRKVSLQHNSILPALSVLEEYAKSRSGLNSTTSVRLLSCDLVKPAISRIKIYILERMVSLPAMKDLWTLGGRFTDPATVAGFKLIEELWDLLCIPEGLQTYPASYLPIGSTPNEQLPTMANYTLHHDEPMPEPQLYFNTFGMNDMAVADALTTFFERHGWTEMAQRYKESLQSYYPHANHSALNYLHAYISFSYRKNKPYLSVYLHSLESGDFPVSPFGTDRQNTKSAPTTSVTEINFCEEKIDFFGVENVPSEANSVTVR</sequence>
<evidence type="ECO:0000313" key="5">
    <source>
        <dbReference type="Proteomes" id="UP000016922"/>
    </source>
</evidence>
<feature type="binding site" evidence="3">
    <location>
        <position position="416"/>
    </location>
    <ligand>
        <name>dimethylallyl diphosphate</name>
        <dbReference type="ChEBI" id="CHEBI:57623"/>
    </ligand>
</feature>
<evidence type="ECO:0000256" key="3">
    <source>
        <dbReference type="PIRSR" id="PIRSR000509-1"/>
    </source>
</evidence>
<dbReference type="PANTHER" id="PTHR40627">
    <property type="entry name" value="INDOLE PRENYLTRANSFERASE TDIB-RELATED"/>
    <property type="match status" value="1"/>
</dbReference>
<organism evidence="4 5">
    <name type="scientific">Glarea lozoyensis (strain ATCC 20868 / MF5171)</name>
    <dbReference type="NCBI Taxonomy" id="1116229"/>
    <lineage>
        <taxon>Eukaryota</taxon>
        <taxon>Fungi</taxon>
        <taxon>Dikarya</taxon>
        <taxon>Ascomycota</taxon>
        <taxon>Pezizomycotina</taxon>
        <taxon>Leotiomycetes</taxon>
        <taxon>Helotiales</taxon>
        <taxon>Helotiaceae</taxon>
        <taxon>Glarea</taxon>
    </lineage>
</organism>
<feature type="binding site" evidence="3">
    <location>
        <position position="268"/>
    </location>
    <ligand>
        <name>dimethylallyl diphosphate</name>
        <dbReference type="ChEBI" id="CHEBI:57623"/>
    </ligand>
</feature>
<feature type="binding site" evidence="3">
    <location>
        <position position="96"/>
    </location>
    <ligand>
        <name>L-tryptophan</name>
        <dbReference type="ChEBI" id="CHEBI:57912"/>
    </ligand>
</feature>